<feature type="compositionally biased region" description="Polar residues" evidence="4">
    <location>
        <begin position="164"/>
        <end position="176"/>
    </location>
</feature>
<evidence type="ECO:0000256" key="1">
    <source>
        <dbReference type="ARBA" id="ARBA00022603"/>
    </source>
</evidence>
<organism evidence="7 8">
    <name type="scientific">Toxoplasma gondii GAB2-2007-GAL-DOM2</name>
    <dbReference type="NCBI Taxonomy" id="1130820"/>
    <lineage>
        <taxon>Eukaryota</taxon>
        <taxon>Sar</taxon>
        <taxon>Alveolata</taxon>
        <taxon>Apicomplexa</taxon>
        <taxon>Conoidasida</taxon>
        <taxon>Coccidia</taxon>
        <taxon>Eucoccidiorida</taxon>
        <taxon>Eimeriorina</taxon>
        <taxon>Sarcocystidae</taxon>
        <taxon>Toxoplasma</taxon>
    </lineage>
</organism>
<comment type="caution">
    <text evidence="7">The sequence shown here is derived from an EMBL/GenBank/DDBJ whole genome shotgun (WGS) entry which is preliminary data.</text>
</comment>
<evidence type="ECO:0000313" key="7">
    <source>
        <dbReference type="EMBL" id="KFG31147.1"/>
    </source>
</evidence>
<dbReference type="Gene3D" id="3.90.1420.10">
    <property type="entry name" value="Rubisco LSMT, substrate-binding domain"/>
    <property type="match status" value="1"/>
</dbReference>
<dbReference type="SUPFAM" id="SSF82199">
    <property type="entry name" value="SET domain"/>
    <property type="match status" value="1"/>
</dbReference>
<dbReference type="EMBL" id="AHZU02001556">
    <property type="protein sequence ID" value="KFG31147.1"/>
    <property type="molecule type" value="Genomic_DNA"/>
</dbReference>
<dbReference type="OrthoDB" id="341421at2759"/>
<feature type="chain" id="PRO_5001808152" evidence="5">
    <location>
        <begin position="32"/>
        <end position="899"/>
    </location>
</feature>
<feature type="compositionally biased region" description="Basic and acidic residues" evidence="4">
    <location>
        <begin position="356"/>
        <end position="369"/>
    </location>
</feature>
<evidence type="ECO:0000313" key="8">
    <source>
        <dbReference type="Proteomes" id="UP000028837"/>
    </source>
</evidence>
<feature type="domain" description="SET" evidence="6">
    <location>
        <begin position="260"/>
        <end position="663"/>
    </location>
</feature>
<dbReference type="GO" id="GO:0032259">
    <property type="term" value="P:methylation"/>
    <property type="evidence" value="ECO:0007669"/>
    <property type="project" value="UniProtKB-KW"/>
</dbReference>
<feature type="compositionally biased region" description="Polar residues" evidence="4">
    <location>
        <begin position="884"/>
        <end position="899"/>
    </location>
</feature>
<keyword evidence="3" id="KW-0949">S-adenosyl-L-methionine</keyword>
<feature type="compositionally biased region" description="Basic and acidic residues" evidence="4">
    <location>
        <begin position="317"/>
        <end position="329"/>
    </location>
</feature>
<dbReference type="VEuPathDB" id="ToxoDB:TGDOM2_319662"/>
<dbReference type="InterPro" id="IPR036464">
    <property type="entry name" value="Rubisco_LSMT_subst-bd_sf"/>
</dbReference>
<feature type="signal peptide" evidence="5">
    <location>
        <begin position="1"/>
        <end position="31"/>
    </location>
</feature>
<dbReference type="Gene3D" id="3.90.1410.10">
    <property type="entry name" value="set domain protein methyltransferase, domain 1"/>
    <property type="match status" value="1"/>
</dbReference>
<dbReference type="Proteomes" id="UP000028837">
    <property type="component" value="Unassembled WGS sequence"/>
</dbReference>
<evidence type="ECO:0000256" key="5">
    <source>
        <dbReference type="SAM" id="SignalP"/>
    </source>
</evidence>
<evidence type="ECO:0000256" key="3">
    <source>
        <dbReference type="ARBA" id="ARBA00022691"/>
    </source>
</evidence>
<dbReference type="PANTHER" id="PTHR13271">
    <property type="entry name" value="UNCHARACTERIZED PUTATIVE METHYLTRANSFERASE"/>
    <property type="match status" value="1"/>
</dbReference>
<dbReference type="InterPro" id="IPR015353">
    <property type="entry name" value="Rubisco_LSMT_subst-bd"/>
</dbReference>
<dbReference type="GO" id="GO:0016279">
    <property type="term" value="F:protein-lysine N-methyltransferase activity"/>
    <property type="evidence" value="ECO:0007669"/>
    <property type="project" value="TreeGrafter"/>
</dbReference>
<evidence type="ECO:0000256" key="2">
    <source>
        <dbReference type="ARBA" id="ARBA00022679"/>
    </source>
</evidence>
<dbReference type="CDD" id="cd10527">
    <property type="entry name" value="SET_LSMT"/>
    <property type="match status" value="1"/>
</dbReference>
<feature type="region of interest" description="Disordered" evidence="4">
    <location>
        <begin position="252"/>
        <end position="275"/>
    </location>
</feature>
<feature type="region of interest" description="Disordered" evidence="4">
    <location>
        <begin position="150"/>
        <end position="178"/>
    </location>
</feature>
<dbReference type="InterPro" id="IPR046341">
    <property type="entry name" value="SET_dom_sf"/>
</dbReference>
<keyword evidence="2 7" id="KW-0808">Transferase</keyword>
<dbReference type="PROSITE" id="PS50280">
    <property type="entry name" value="SET"/>
    <property type="match status" value="1"/>
</dbReference>
<dbReference type="Pfam" id="PF09273">
    <property type="entry name" value="Rubis-subs-bind"/>
    <property type="match status" value="1"/>
</dbReference>
<reference evidence="7 8" key="1">
    <citation type="submission" date="2014-02" db="EMBL/GenBank/DDBJ databases">
        <authorList>
            <person name="Sibley D."/>
            <person name="Venepally P."/>
            <person name="Karamycheva S."/>
            <person name="Hadjithomas M."/>
            <person name="Khan A."/>
            <person name="Brunk B."/>
            <person name="Roos D."/>
            <person name="Caler E."/>
            <person name="Lorenzi H."/>
        </authorList>
    </citation>
    <scope>NUCLEOTIDE SEQUENCE [LARGE SCALE GENOMIC DNA]</scope>
    <source>
        <strain evidence="7 8">GAB2-2007-GAL-DOM2</strain>
    </source>
</reference>
<evidence type="ECO:0000259" key="6">
    <source>
        <dbReference type="PROSITE" id="PS50280"/>
    </source>
</evidence>
<feature type="compositionally biased region" description="Low complexity" evidence="4">
    <location>
        <begin position="84"/>
        <end position="106"/>
    </location>
</feature>
<dbReference type="InterPro" id="IPR050600">
    <property type="entry name" value="SETD3_SETD6_MTase"/>
</dbReference>
<accession>A0A086JG79</accession>
<dbReference type="SUPFAM" id="SSF81822">
    <property type="entry name" value="RuBisCo LSMT C-terminal, substrate-binding domain"/>
    <property type="match status" value="1"/>
</dbReference>
<gene>
    <name evidence="7" type="ORF">TGDOM2_319662</name>
</gene>
<protein>
    <submittedName>
        <fullName evidence="7">Putative histone lysine methyltransferase, SET</fullName>
    </submittedName>
</protein>
<dbReference type="InterPro" id="IPR001214">
    <property type="entry name" value="SET_dom"/>
</dbReference>
<keyword evidence="5" id="KW-0732">Signal</keyword>
<dbReference type="Pfam" id="PF00856">
    <property type="entry name" value="SET"/>
    <property type="match status" value="1"/>
</dbReference>
<proteinExistence type="predicted"/>
<feature type="region of interest" description="Disordered" evidence="4">
    <location>
        <begin position="317"/>
        <end position="389"/>
    </location>
</feature>
<feature type="region of interest" description="Disordered" evidence="4">
    <location>
        <begin position="879"/>
        <end position="899"/>
    </location>
</feature>
<evidence type="ECO:0000256" key="4">
    <source>
        <dbReference type="SAM" id="MobiDB-lite"/>
    </source>
</evidence>
<sequence length="899" mass="98727">MWRRRDPMALRNALRLSFFLLVLLFPSQVVASHIHRSVTLTAGPSSFLSSFSLATASWLPSYSSHSSPPPASWVSSPSFASTASLPATSPRPRSSFSSSPVSSFASSHDRAGRTCLRFCASAASLRFGRPSAESLVSLLSVLLHSPAALQTRSQHQSRDSRQQCFSQPRTPQNCRSSPRLAELSTAVHASPHASPQTSAHQCRQLENDCEAFGRLVCLLREAGAFIADESLALGPSSVFDFRDSSFVSAERGGSFPAAAQQPEKALTPREATEQNSQLRGLFARRHFHRGEVIAAIPRRLHFSEKNVLAWLAQREEAPSVGERKEREGRGPSSASVLNSRREGDGSPFLSSFSDLSVEKGRCPDSRSEGAEASPRTAFHPGASRNSQDEKDRNKTFLFNFFNELLDSDSLVDDPQMRLAVVLLFFRFLAPSSSTASAPSLSTSISPASSFFVSPPPSLSPGVCSSASETERGDTGAADSLSQIWRLFVSLCPRDLRHLLPLWELTALRTLEHRIVNVVLKRLYSYQCVADAVDRILSSPASPPPPQGVSPKEDTIWGRQEIRSRLKESFDVEQLKWAACVVSSRSFRVGGETSLVPLLDFLNCGGRGDAAANAKVMRREKKHVFQRAEKTSGATEDQAFSEEDVSIIAARDIRAGEEILISYGEDNDKRLLNYGFFDASPREEKTTLFFSAALVRAALAATDVPDLLLLSGFGGLPPRQSAALKKLQLIPNPARPAASPFSPLVTVFAAEPLVEGRLLAAARVLMLDEDSLGNDEIDVEKAASWNTPFSADNERRACTFLVSLLRHDHHRSHSSSLEEDAEILKTRRFPTGEVEFGKAPFEPLTASREVALRFRMHRKRVLREAIARLQMRCQSIREDSLEMDQGTQGQSRSTQYMSSL</sequence>
<dbReference type="AlphaFoldDB" id="A0A086JG79"/>
<feature type="region of interest" description="Disordered" evidence="4">
    <location>
        <begin position="84"/>
        <end position="107"/>
    </location>
</feature>
<keyword evidence="1 7" id="KW-0489">Methyltransferase</keyword>
<name>A0A086JG79_TOXGO</name>